<evidence type="ECO:0000313" key="2">
    <source>
        <dbReference type="EMBL" id="ABV12496.1"/>
    </source>
</evidence>
<sequence length="78" mass="8981">MDASQDRGLTRDIAINQRDVVVSGCQFFKSHHQEIAPWGWQFGFCHSFKLHVFLQIMLVSSPIGFCMFLFCHKAADFT</sequence>
<keyword evidence="3" id="KW-1185">Reference proteome</keyword>
<organism evidence="2 3">
    <name type="scientific">Citrobacter koseri (strain ATCC BAA-895 / CDC 4225-83 / SGSC4696)</name>
    <dbReference type="NCBI Taxonomy" id="290338"/>
    <lineage>
        <taxon>Bacteria</taxon>
        <taxon>Pseudomonadati</taxon>
        <taxon>Pseudomonadota</taxon>
        <taxon>Gammaproteobacteria</taxon>
        <taxon>Enterobacterales</taxon>
        <taxon>Enterobacteriaceae</taxon>
        <taxon>Citrobacter</taxon>
    </lineage>
</organism>
<dbReference type="EMBL" id="CP000822">
    <property type="protein sequence ID" value="ABV12496.1"/>
    <property type="molecule type" value="Genomic_DNA"/>
</dbReference>
<keyword evidence="1" id="KW-0472">Membrane</keyword>
<dbReference type="Proteomes" id="UP000008148">
    <property type="component" value="Chromosome"/>
</dbReference>
<name>A8AG84_CITK8</name>
<dbReference type="AlphaFoldDB" id="A8AG84"/>
<dbReference type="HOGENOM" id="CLU_2615629_0_0_6"/>
<dbReference type="STRING" id="290338.CKO_01359"/>
<accession>A8AG84</accession>
<evidence type="ECO:0000256" key="1">
    <source>
        <dbReference type="SAM" id="Phobius"/>
    </source>
</evidence>
<protein>
    <submittedName>
        <fullName evidence="2">Uncharacterized protein</fullName>
    </submittedName>
</protein>
<keyword evidence="1" id="KW-1133">Transmembrane helix</keyword>
<reference evidence="2 3" key="1">
    <citation type="submission" date="2007-08" db="EMBL/GenBank/DDBJ databases">
        <authorList>
            <consortium name="The Citrobacter koseri Genome Sequencing Project"/>
            <person name="McClelland M."/>
            <person name="Sanderson E.K."/>
            <person name="Porwollik S."/>
            <person name="Spieth J."/>
            <person name="Clifton W.S."/>
            <person name="Latreille P."/>
            <person name="Courtney L."/>
            <person name="Wang C."/>
            <person name="Pepin K."/>
            <person name="Bhonagiri V."/>
            <person name="Nash W."/>
            <person name="Johnson M."/>
            <person name="Thiruvilangam P."/>
            <person name="Wilson R."/>
        </authorList>
    </citation>
    <scope>NUCLEOTIDE SEQUENCE [LARGE SCALE GENOMIC DNA]</scope>
    <source>
        <strain evidence="3">ATCC BAA-895 / CDC 4225-83 / SGSC4696</strain>
    </source>
</reference>
<keyword evidence="1" id="KW-0812">Transmembrane</keyword>
<proteinExistence type="predicted"/>
<dbReference type="KEGG" id="cko:CKO_01359"/>
<gene>
    <name evidence="2" type="ordered locus">CKO_01359</name>
</gene>
<evidence type="ECO:0000313" key="3">
    <source>
        <dbReference type="Proteomes" id="UP000008148"/>
    </source>
</evidence>
<feature type="transmembrane region" description="Helical" evidence="1">
    <location>
        <begin position="52"/>
        <end position="71"/>
    </location>
</feature>